<keyword evidence="2" id="KW-1185">Reference proteome</keyword>
<dbReference type="EMBL" id="JABEPP010000003">
    <property type="protein sequence ID" value="NNM73483.1"/>
    <property type="molecule type" value="Genomic_DNA"/>
</dbReference>
<dbReference type="AlphaFoldDB" id="A0A849IHS6"/>
<organism evidence="1 2">
    <name type="scientific">Enterovirga aerilata</name>
    <dbReference type="NCBI Taxonomy" id="2730920"/>
    <lineage>
        <taxon>Bacteria</taxon>
        <taxon>Pseudomonadati</taxon>
        <taxon>Pseudomonadota</taxon>
        <taxon>Alphaproteobacteria</taxon>
        <taxon>Hyphomicrobiales</taxon>
        <taxon>Methylobacteriaceae</taxon>
        <taxon>Enterovirga</taxon>
    </lineage>
</organism>
<evidence type="ECO:0000313" key="2">
    <source>
        <dbReference type="Proteomes" id="UP000564885"/>
    </source>
</evidence>
<evidence type="ECO:0000313" key="1">
    <source>
        <dbReference type="EMBL" id="NNM73483.1"/>
    </source>
</evidence>
<proteinExistence type="predicted"/>
<protein>
    <submittedName>
        <fullName evidence="1">Uncharacterized protein</fullName>
    </submittedName>
</protein>
<reference evidence="1 2" key="1">
    <citation type="submission" date="2020-04" db="EMBL/GenBank/DDBJ databases">
        <title>Enterovirga sp. isolate from soil.</title>
        <authorList>
            <person name="Chea S."/>
            <person name="Kim D.-U."/>
        </authorList>
    </citation>
    <scope>NUCLEOTIDE SEQUENCE [LARGE SCALE GENOMIC DNA]</scope>
    <source>
        <strain evidence="1 2">DB1703</strain>
    </source>
</reference>
<accession>A0A849IHS6</accession>
<dbReference type="Proteomes" id="UP000564885">
    <property type="component" value="Unassembled WGS sequence"/>
</dbReference>
<sequence length="217" mass="23733">MPIAGKGMLITWMDVDPADEADFNLWYDREHLAERVAIEGFMEARRWIAVQAGAKYFNTYSTQSFETLSSPAYKQVLANQTAWSNKHISRFRNPGRVIGRISHSRGQGRGGALGVVRLRPAADGRDAARTGLLPLLDPGMLPGIVSLHLVESDPELSRTLTDPDTANPGAADWYVLIDGTDVGAVTQLVESRFQAAGIPVVATGTYRLLWDLVKGEL</sequence>
<gene>
    <name evidence="1" type="ORF">HJG44_13930</name>
</gene>
<name>A0A849IHS6_9HYPH</name>
<dbReference type="RefSeq" id="WP_171218925.1">
    <property type="nucleotide sequence ID" value="NZ_JABEPP010000003.1"/>
</dbReference>
<comment type="caution">
    <text evidence="1">The sequence shown here is derived from an EMBL/GenBank/DDBJ whole genome shotgun (WGS) entry which is preliminary data.</text>
</comment>